<dbReference type="FunFam" id="2.40.30.20:FF:000003">
    <property type="entry name" value="Riboflavin synthase, alpha subunit"/>
    <property type="match status" value="1"/>
</dbReference>
<dbReference type="Gene3D" id="2.40.30.20">
    <property type="match status" value="2"/>
</dbReference>
<dbReference type="InterPro" id="IPR001783">
    <property type="entry name" value="Lumazine-bd"/>
</dbReference>
<evidence type="ECO:0000259" key="12">
    <source>
        <dbReference type="PROSITE" id="PS51177"/>
    </source>
</evidence>
<comment type="pathway">
    <text evidence="3">Cofactor biosynthesis; riboflavin biosynthesis; riboflavin from 2-hydroxy-3-oxobutyl phosphate and 5-amino-6-(D-ribitylamino)uracil: step 2/2.</text>
</comment>
<evidence type="ECO:0000256" key="8">
    <source>
        <dbReference type="ARBA" id="ARBA00022679"/>
    </source>
</evidence>
<evidence type="ECO:0000256" key="1">
    <source>
        <dbReference type="ARBA" id="ARBA00000968"/>
    </source>
</evidence>
<keyword evidence="9" id="KW-0677">Repeat</keyword>
<evidence type="ECO:0000256" key="11">
    <source>
        <dbReference type="PROSITE-ProRule" id="PRU00524"/>
    </source>
</evidence>
<dbReference type="InterPro" id="IPR017938">
    <property type="entry name" value="Riboflavin_synthase-like_b-brl"/>
</dbReference>
<dbReference type="eggNOG" id="COG0307">
    <property type="taxonomic scope" value="Bacteria"/>
</dbReference>
<dbReference type="EC" id="2.5.1.9" evidence="5 10"/>
<dbReference type="NCBIfam" id="NF006767">
    <property type="entry name" value="PRK09289.1"/>
    <property type="match status" value="1"/>
</dbReference>
<keyword evidence="7" id="KW-0686">Riboflavin biosynthesis</keyword>
<dbReference type="PATRIC" id="fig|742743.3.peg.874"/>
<evidence type="ECO:0000313" key="14">
    <source>
        <dbReference type="Proteomes" id="UP000003277"/>
    </source>
</evidence>
<keyword evidence="14" id="KW-1185">Reference proteome</keyword>
<protein>
    <recommendedName>
        <fullName evidence="6 10">Riboflavin synthase</fullName>
        <ecNumber evidence="5 10">2.5.1.9</ecNumber>
    </recommendedName>
</protein>
<comment type="subunit">
    <text evidence="4">Homotrimer.</text>
</comment>
<evidence type="ECO:0000256" key="7">
    <source>
        <dbReference type="ARBA" id="ARBA00022619"/>
    </source>
</evidence>
<dbReference type="NCBIfam" id="TIGR00187">
    <property type="entry name" value="ribE"/>
    <property type="match status" value="1"/>
</dbReference>
<feature type="domain" description="Lumazine-binding" evidence="12">
    <location>
        <begin position="101"/>
        <end position="197"/>
    </location>
</feature>
<dbReference type="PROSITE" id="PS51177">
    <property type="entry name" value="LUMAZINE_BIND"/>
    <property type="match status" value="2"/>
</dbReference>
<dbReference type="AlphaFoldDB" id="H1CZS1"/>
<feature type="repeat" description="Lumazine-binding" evidence="11">
    <location>
        <begin position="5"/>
        <end position="100"/>
    </location>
</feature>
<proteinExistence type="predicted"/>
<dbReference type="NCBIfam" id="NF009566">
    <property type="entry name" value="PRK13020.1"/>
    <property type="match status" value="1"/>
</dbReference>
<dbReference type="InterPro" id="IPR023366">
    <property type="entry name" value="ATP_synth_asu-like_sf"/>
</dbReference>
<evidence type="ECO:0000256" key="6">
    <source>
        <dbReference type="ARBA" id="ARBA00013950"/>
    </source>
</evidence>
<evidence type="ECO:0000256" key="3">
    <source>
        <dbReference type="ARBA" id="ARBA00004887"/>
    </source>
</evidence>
<dbReference type="Proteomes" id="UP000003277">
    <property type="component" value="Unassembled WGS sequence"/>
</dbReference>
<evidence type="ECO:0000256" key="5">
    <source>
        <dbReference type="ARBA" id="ARBA00012827"/>
    </source>
</evidence>
<dbReference type="Pfam" id="PF00677">
    <property type="entry name" value="Lum_binding"/>
    <property type="match status" value="2"/>
</dbReference>
<organism evidence="13 14">
    <name type="scientific">Dialister succinatiphilus YIT 11850</name>
    <dbReference type="NCBI Taxonomy" id="742743"/>
    <lineage>
        <taxon>Bacteria</taxon>
        <taxon>Bacillati</taxon>
        <taxon>Bacillota</taxon>
        <taxon>Negativicutes</taxon>
        <taxon>Veillonellales</taxon>
        <taxon>Veillonellaceae</taxon>
        <taxon>Dialister</taxon>
    </lineage>
</organism>
<dbReference type="InterPro" id="IPR026017">
    <property type="entry name" value="Lumazine-bd_dom"/>
</dbReference>
<evidence type="ECO:0000256" key="2">
    <source>
        <dbReference type="ARBA" id="ARBA00002803"/>
    </source>
</evidence>
<comment type="caution">
    <text evidence="13">The sequence shown here is derived from an EMBL/GenBank/DDBJ whole genome shotgun (WGS) entry which is preliminary data.</text>
</comment>
<evidence type="ECO:0000256" key="10">
    <source>
        <dbReference type="NCBIfam" id="TIGR00187"/>
    </source>
</evidence>
<dbReference type="CDD" id="cd00402">
    <property type="entry name" value="Riboflavin_synthase_like"/>
    <property type="match status" value="1"/>
</dbReference>
<accession>H1CZS1</accession>
<dbReference type="PANTHER" id="PTHR21098">
    <property type="entry name" value="RIBOFLAVIN SYNTHASE ALPHA CHAIN"/>
    <property type="match status" value="1"/>
</dbReference>
<feature type="repeat" description="Lumazine-binding" evidence="11">
    <location>
        <begin position="101"/>
        <end position="197"/>
    </location>
</feature>
<dbReference type="SUPFAM" id="SSF63380">
    <property type="entry name" value="Riboflavin synthase domain-like"/>
    <property type="match status" value="2"/>
</dbReference>
<comment type="function">
    <text evidence="2">Catalyzes the dismutation of two molecules of 6,7-dimethyl-8-ribityllumazine, resulting in the formation of riboflavin and 5-amino-6-(D-ribitylamino)uracil.</text>
</comment>
<gene>
    <name evidence="13" type="ORF">HMPREF9453_00859</name>
</gene>
<keyword evidence="8" id="KW-0808">Transferase</keyword>
<evidence type="ECO:0000256" key="9">
    <source>
        <dbReference type="ARBA" id="ARBA00022737"/>
    </source>
</evidence>
<feature type="domain" description="Lumazine-binding" evidence="12">
    <location>
        <begin position="5"/>
        <end position="100"/>
    </location>
</feature>
<name>H1CZS1_9FIRM</name>
<dbReference type="GO" id="GO:0009231">
    <property type="term" value="P:riboflavin biosynthetic process"/>
    <property type="evidence" value="ECO:0007669"/>
    <property type="project" value="UniProtKB-KW"/>
</dbReference>
<dbReference type="GO" id="GO:0004746">
    <property type="term" value="F:riboflavin synthase activity"/>
    <property type="evidence" value="ECO:0007669"/>
    <property type="project" value="UniProtKB-UniRule"/>
</dbReference>
<dbReference type="PIRSF" id="PIRSF000498">
    <property type="entry name" value="Riboflavin_syn_A"/>
    <property type="match status" value="1"/>
</dbReference>
<dbReference type="HOGENOM" id="CLU_034388_2_0_9"/>
<dbReference type="PANTHER" id="PTHR21098:SF12">
    <property type="entry name" value="RIBOFLAVIN SYNTHASE"/>
    <property type="match status" value="1"/>
</dbReference>
<reference evidence="13 14" key="1">
    <citation type="submission" date="2011-11" db="EMBL/GenBank/DDBJ databases">
        <title>The Genome Sequence of Dialister succinatiphilus YIT 11850.</title>
        <authorList>
            <consortium name="The Broad Institute Genome Sequencing Platform"/>
            <person name="Earl A."/>
            <person name="Ward D."/>
            <person name="Feldgarden M."/>
            <person name="Gevers D."/>
            <person name="Morotomi M."/>
            <person name="Young S.K."/>
            <person name="Zeng Q."/>
            <person name="Gargeya S."/>
            <person name="Fitzgerald M."/>
            <person name="Haas B."/>
            <person name="Abouelleil A."/>
            <person name="Alvarado L."/>
            <person name="Arachchi H.M."/>
            <person name="Berlin A."/>
            <person name="Brown A."/>
            <person name="Chapman S.B."/>
            <person name="Dunbar C."/>
            <person name="Gearin G."/>
            <person name="Goldberg J."/>
            <person name="Griggs A."/>
            <person name="Gujja S."/>
            <person name="Heiman D."/>
            <person name="Howarth C."/>
            <person name="Lui A."/>
            <person name="MacDonald P.J.P."/>
            <person name="Montmayeur A."/>
            <person name="Murphy C."/>
            <person name="Neiman D."/>
            <person name="Pearson M."/>
            <person name="Priest M."/>
            <person name="Roberts A."/>
            <person name="Saif S."/>
            <person name="Shea T."/>
            <person name="Sisk P."/>
            <person name="Stolte C."/>
            <person name="Sykes S."/>
            <person name="Wortman J."/>
            <person name="Nusbaum C."/>
            <person name="Birren B."/>
        </authorList>
    </citation>
    <scope>NUCLEOTIDE SEQUENCE [LARGE SCALE GENOMIC DNA]</scope>
    <source>
        <strain evidence="13 14">YIT 11850</strain>
    </source>
</reference>
<evidence type="ECO:0000256" key="4">
    <source>
        <dbReference type="ARBA" id="ARBA00011233"/>
    </source>
</evidence>
<dbReference type="STRING" id="742743.HMPREF9453_00859"/>
<sequence length="221" mass="24316">MKHNMFTGIVEEIGRIHHISKAGRAEKLVISCHRVLEGTKIGDSIAVNGTCLTVTAMDSRSFTADVTPETMRRTAFSLFRPDTPVNLERALRLSDRLGGHIMMGHVDGTGRILSMEKDDNAVNISISIDRKWMRYIIEKGSVAVDGISLTVAERTDQSFSIALIPHTGSETALLWKHPGDLVNIECDYLGKYVEQLLKEGPKEGLTMGMLETLGHGGHYGL</sequence>
<dbReference type="EMBL" id="ADLT01000018">
    <property type="protein sequence ID" value="EHO63269.1"/>
    <property type="molecule type" value="Genomic_DNA"/>
</dbReference>
<evidence type="ECO:0000313" key="13">
    <source>
        <dbReference type="EMBL" id="EHO63269.1"/>
    </source>
</evidence>
<dbReference type="FunFam" id="2.40.30.20:FF:000004">
    <property type="entry name" value="Riboflavin synthase, alpha subunit"/>
    <property type="match status" value="1"/>
</dbReference>
<comment type="catalytic activity">
    <reaction evidence="1">
        <text>2 6,7-dimethyl-8-(1-D-ribityl)lumazine + H(+) = 5-amino-6-(D-ribitylamino)uracil + riboflavin</text>
        <dbReference type="Rhea" id="RHEA:20772"/>
        <dbReference type="ChEBI" id="CHEBI:15378"/>
        <dbReference type="ChEBI" id="CHEBI:15934"/>
        <dbReference type="ChEBI" id="CHEBI:57986"/>
        <dbReference type="ChEBI" id="CHEBI:58201"/>
        <dbReference type="EC" id="2.5.1.9"/>
    </reaction>
</comment>